<sequence>MMTFFNAAALLAASLQPAPVDGGRAQLPQEHAAMLRCSAAFALVSYGQANGDEAVRAWPRIDPRGREFFVRSLAKIIDDTGMTREQVSQMAKAEAQRLIDNNLLDNVMPGCLLMLDASGV</sequence>
<gene>
    <name evidence="1" type="ORF">QQX03_04420</name>
</gene>
<evidence type="ECO:0000313" key="2">
    <source>
        <dbReference type="Proteomes" id="UP001231445"/>
    </source>
</evidence>
<dbReference type="RefSeq" id="WP_285976662.1">
    <property type="nucleotide sequence ID" value="NZ_CP127221.1"/>
</dbReference>
<dbReference type="Proteomes" id="UP001231445">
    <property type="component" value="Chromosome"/>
</dbReference>
<name>A0A9Y2F9T7_9SPHN</name>
<organism evidence="1 2">
    <name type="scientific">Altererythrobacter rubellus</name>
    <dbReference type="NCBI Taxonomy" id="2173831"/>
    <lineage>
        <taxon>Bacteria</taxon>
        <taxon>Pseudomonadati</taxon>
        <taxon>Pseudomonadota</taxon>
        <taxon>Alphaproteobacteria</taxon>
        <taxon>Sphingomonadales</taxon>
        <taxon>Erythrobacteraceae</taxon>
        <taxon>Altererythrobacter</taxon>
    </lineage>
</organism>
<dbReference type="KEGG" id="arue:QQX03_04420"/>
<protein>
    <submittedName>
        <fullName evidence="1">Uncharacterized protein</fullName>
    </submittedName>
</protein>
<proteinExistence type="predicted"/>
<evidence type="ECO:0000313" key="1">
    <source>
        <dbReference type="EMBL" id="WIW96356.1"/>
    </source>
</evidence>
<dbReference type="AlphaFoldDB" id="A0A9Y2F9T7"/>
<accession>A0A9Y2F9T7</accession>
<dbReference type="EMBL" id="CP127221">
    <property type="protein sequence ID" value="WIW96356.1"/>
    <property type="molecule type" value="Genomic_DNA"/>
</dbReference>
<reference evidence="1 2" key="1">
    <citation type="submission" date="2023-06" db="EMBL/GenBank/DDBJ databases">
        <title>Altererythrobacter rubellus NBRC 112769 genome.</title>
        <authorList>
            <person name="Zhang K."/>
        </authorList>
    </citation>
    <scope>NUCLEOTIDE SEQUENCE [LARGE SCALE GENOMIC DNA]</scope>
    <source>
        <strain evidence="1 2">NBRC 112769</strain>
    </source>
</reference>
<keyword evidence="2" id="KW-1185">Reference proteome</keyword>